<dbReference type="PANTHER" id="PTHR43877:SF1">
    <property type="entry name" value="ACETYLTRANSFERASE"/>
    <property type="match status" value="1"/>
</dbReference>
<dbReference type="STRING" id="398578.Daci_5777"/>
<sequence length="169" mass="18303">MHIRPAHIEDAEEISALVSSVSHLFTLDSGSQGAQEFLKALGPQALQAYLQDPRYLFIVARQGDALAGMAALRDGRHLFHLFVGLPFQRQGLARRLWQALQPAIHPDAGSVTVNSTPFAVPAYERLGFRATSAPLEKNGVAFVPMQIALAAPVGQPQRSDSPADWIARA</sequence>
<keyword evidence="5" id="KW-1185">Reference proteome</keyword>
<dbReference type="eggNOG" id="COG0454">
    <property type="taxonomic scope" value="Bacteria"/>
</dbReference>
<reference evidence="5" key="2">
    <citation type="submission" date="2007-11" db="EMBL/GenBank/DDBJ databases">
        <title>Complete sequence of Delftia acidovorans DSM 14801 / SPH-1.</title>
        <authorList>
            <person name="Copeland A."/>
            <person name="Lucas S."/>
            <person name="Lapidus A."/>
            <person name="Barry K."/>
            <person name="Glavina del Rio T."/>
            <person name="Dalin E."/>
            <person name="Tice H."/>
            <person name="Pitluck S."/>
            <person name="Lowry S."/>
            <person name="Clum A."/>
            <person name="Schmutz J."/>
            <person name="Larimer F."/>
            <person name="Land M."/>
            <person name="Hauser L."/>
            <person name="Kyrpides N."/>
            <person name="Kim E."/>
            <person name="Schleheck D."/>
            <person name="Richardson P."/>
        </authorList>
    </citation>
    <scope>NUCLEOTIDE SEQUENCE [LARGE SCALE GENOMIC DNA]</scope>
    <source>
        <strain evidence="5">DSM 14801 / SPH-1</strain>
    </source>
</reference>
<dbReference type="PROSITE" id="PS51186">
    <property type="entry name" value="GNAT"/>
    <property type="match status" value="1"/>
</dbReference>
<feature type="domain" description="N-acetyltransferase" evidence="3">
    <location>
        <begin position="1"/>
        <end position="150"/>
    </location>
</feature>
<dbReference type="AlphaFoldDB" id="A9C0U2"/>
<evidence type="ECO:0000313" key="4">
    <source>
        <dbReference type="EMBL" id="ABX38405.1"/>
    </source>
</evidence>
<evidence type="ECO:0000313" key="5">
    <source>
        <dbReference type="Proteomes" id="UP000000784"/>
    </source>
</evidence>
<evidence type="ECO:0000256" key="2">
    <source>
        <dbReference type="ARBA" id="ARBA00023315"/>
    </source>
</evidence>
<dbReference type="GeneID" id="24115980"/>
<evidence type="ECO:0000256" key="1">
    <source>
        <dbReference type="ARBA" id="ARBA00022679"/>
    </source>
</evidence>
<dbReference type="Gene3D" id="3.40.630.30">
    <property type="match status" value="1"/>
</dbReference>
<dbReference type="KEGG" id="dac:Daci_5777"/>
<dbReference type="SUPFAM" id="SSF55729">
    <property type="entry name" value="Acyl-CoA N-acyltransferases (Nat)"/>
    <property type="match status" value="1"/>
</dbReference>
<dbReference type="InterPro" id="IPR050832">
    <property type="entry name" value="Bact_Acetyltransf"/>
</dbReference>
<dbReference type="InterPro" id="IPR000182">
    <property type="entry name" value="GNAT_dom"/>
</dbReference>
<dbReference type="InterPro" id="IPR016181">
    <property type="entry name" value="Acyl_CoA_acyltransferase"/>
</dbReference>
<proteinExistence type="predicted"/>
<keyword evidence="1 4" id="KW-0808">Transferase</keyword>
<gene>
    <name evidence="4" type="ordered locus">Daci_5777</name>
</gene>
<name>A9C0U2_DELAS</name>
<organism evidence="4 5">
    <name type="scientific">Delftia acidovorans (strain DSM 14801 / SPH-1)</name>
    <dbReference type="NCBI Taxonomy" id="398578"/>
    <lineage>
        <taxon>Bacteria</taxon>
        <taxon>Pseudomonadati</taxon>
        <taxon>Pseudomonadota</taxon>
        <taxon>Betaproteobacteria</taxon>
        <taxon>Burkholderiales</taxon>
        <taxon>Comamonadaceae</taxon>
        <taxon>Delftia</taxon>
    </lineage>
</organism>
<keyword evidence="2" id="KW-0012">Acyltransferase</keyword>
<dbReference type="HOGENOM" id="CLU_120448_0_0_4"/>
<dbReference type="Proteomes" id="UP000000784">
    <property type="component" value="Chromosome"/>
</dbReference>
<dbReference type="EMBL" id="CP000884">
    <property type="protein sequence ID" value="ABX38405.1"/>
    <property type="molecule type" value="Genomic_DNA"/>
</dbReference>
<accession>A9C0U2</accession>
<protein>
    <submittedName>
        <fullName evidence="4">GCN5-related N-acetyltransferase</fullName>
    </submittedName>
</protein>
<dbReference type="RefSeq" id="WP_012207574.1">
    <property type="nucleotide sequence ID" value="NC_010002.1"/>
</dbReference>
<reference evidence="4 5" key="1">
    <citation type="journal article" date="2004" name="Appl. Environ. Microbiol.">
        <title>Mineralization of individual congeners of linear alkylbenzenesulfonate by defined pairs of heterotrophic bacteria.</title>
        <authorList>
            <person name="Schleheck D."/>
            <person name="Knepper T.P."/>
            <person name="Fischer K."/>
            <person name="Cook A.M."/>
        </authorList>
    </citation>
    <scope>NUCLEOTIDE SEQUENCE [LARGE SCALE GENOMIC DNA]</scope>
    <source>
        <strain evidence="5">DSM 14801 / SPH-1</strain>
    </source>
</reference>
<dbReference type="PANTHER" id="PTHR43877">
    <property type="entry name" value="AMINOALKYLPHOSPHONATE N-ACETYLTRANSFERASE-RELATED-RELATED"/>
    <property type="match status" value="1"/>
</dbReference>
<evidence type="ECO:0000259" key="3">
    <source>
        <dbReference type="PROSITE" id="PS51186"/>
    </source>
</evidence>
<dbReference type="CDD" id="cd04301">
    <property type="entry name" value="NAT_SF"/>
    <property type="match status" value="1"/>
</dbReference>
<dbReference type="Pfam" id="PF13673">
    <property type="entry name" value="Acetyltransf_10"/>
    <property type="match status" value="1"/>
</dbReference>
<dbReference type="GO" id="GO:0016747">
    <property type="term" value="F:acyltransferase activity, transferring groups other than amino-acyl groups"/>
    <property type="evidence" value="ECO:0007669"/>
    <property type="project" value="InterPro"/>
</dbReference>